<dbReference type="Pfam" id="PF22147">
    <property type="entry name" value="AcrIC5"/>
    <property type="match status" value="1"/>
</dbReference>
<evidence type="ECO:0000313" key="2">
    <source>
        <dbReference type="EMBL" id="KFI66527.1"/>
    </source>
</evidence>
<evidence type="ECO:0000313" key="3">
    <source>
        <dbReference type="Proteomes" id="UP000029052"/>
    </source>
</evidence>
<dbReference type="EMBL" id="JGZB01000013">
    <property type="protein sequence ID" value="KFI66527.1"/>
    <property type="molecule type" value="Genomic_DNA"/>
</dbReference>
<gene>
    <name evidence="2" type="ORF">BMAGN_1435</name>
</gene>
<feature type="domain" description="AcrIC5-like" evidence="1">
    <location>
        <begin position="232"/>
        <end position="284"/>
    </location>
</feature>
<evidence type="ECO:0000259" key="1">
    <source>
        <dbReference type="Pfam" id="PF22147"/>
    </source>
</evidence>
<proteinExistence type="predicted"/>
<dbReference type="STRING" id="1692.BMAGN_1435"/>
<comment type="caution">
    <text evidence="2">The sequence shown here is derived from an EMBL/GenBank/DDBJ whole genome shotgun (WGS) entry which is preliminary data.</text>
</comment>
<protein>
    <recommendedName>
        <fullName evidence="1">AcrIC5-like domain-containing protein</fullName>
    </recommendedName>
</protein>
<dbReference type="RefSeq" id="WP_022860322.1">
    <property type="nucleotide sequence ID" value="NZ_JGZB01000013.1"/>
</dbReference>
<dbReference type="AlphaFoldDB" id="A0A087B677"/>
<keyword evidence="3" id="KW-1185">Reference proteome</keyword>
<dbReference type="Proteomes" id="UP000029052">
    <property type="component" value="Unassembled WGS sequence"/>
</dbReference>
<sequence length="292" mass="32493">MTYIIDMDTQTTLTVDVSTDEYGDITVTTDVVAASGYRHTHVYEDCSEARDALHDILRAVPLGDVAIVKFLYHVGYEMREIEEPDAPKRSPEESVTRIINKGRAHTIARNTRACVGDPCDDRDGIDLRHIAADIRAAYADYGTAESRIVDVTVSQDRDGSDMITVELSNGRVVTGRPDANFTECLTWYDHDGDFIHGDNFEPIIYDTPQYSDIISGIVAVLVDQAALPPVFRDVNGVTQDYEPAVHLMDDTLRDALSAEMVGATPQAFIEAYANAHRETFGEDFEPYDGYVW</sequence>
<name>A0A087B677_9BIFI</name>
<accession>A0A087B677</accession>
<dbReference type="eggNOG" id="ENOG502ZNSE">
    <property type="taxonomic scope" value="Bacteria"/>
</dbReference>
<reference evidence="2 3" key="1">
    <citation type="submission" date="2014-03" db="EMBL/GenBank/DDBJ databases">
        <title>Genomics of Bifidobacteria.</title>
        <authorList>
            <person name="Ventura M."/>
            <person name="Milani C."/>
            <person name="Lugli G.A."/>
        </authorList>
    </citation>
    <scope>NUCLEOTIDE SEQUENCE [LARGE SCALE GENOMIC DNA]</scope>
    <source>
        <strain evidence="2 3">LMG 11591</strain>
    </source>
</reference>
<dbReference type="InterPro" id="IPR054398">
    <property type="entry name" value="AcrIC5-like_dom"/>
</dbReference>
<organism evidence="2 3">
    <name type="scientific">Bifidobacterium magnum</name>
    <dbReference type="NCBI Taxonomy" id="1692"/>
    <lineage>
        <taxon>Bacteria</taxon>
        <taxon>Bacillati</taxon>
        <taxon>Actinomycetota</taxon>
        <taxon>Actinomycetes</taxon>
        <taxon>Bifidobacteriales</taxon>
        <taxon>Bifidobacteriaceae</taxon>
        <taxon>Bifidobacterium</taxon>
    </lineage>
</organism>